<feature type="domain" description="ABC3 transporter permease C-terminal" evidence="7">
    <location>
        <begin position="291"/>
        <end position="408"/>
    </location>
</feature>
<evidence type="ECO:0000256" key="6">
    <source>
        <dbReference type="SAM" id="Phobius"/>
    </source>
</evidence>
<feature type="transmembrane region" description="Helical" evidence="6">
    <location>
        <begin position="424"/>
        <end position="448"/>
    </location>
</feature>
<name>A0A4Y7U928_9FLAO</name>
<dbReference type="EMBL" id="QWDN01000007">
    <property type="protein sequence ID" value="TEB42920.1"/>
    <property type="molecule type" value="Genomic_DNA"/>
</dbReference>
<feature type="domain" description="ABC3 transporter permease C-terminal" evidence="7">
    <location>
        <begin position="697"/>
        <end position="810"/>
    </location>
</feature>
<dbReference type="RefSeq" id="WP_132037144.1">
    <property type="nucleotide sequence ID" value="NZ_QWDN01000007.1"/>
</dbReference>
<dbReference type="GO" id="GO:0022857">
    <property type="term" value="F:transmembrane transporter activity"/>
    <property type="evidence" value="ECO:0007669"/>
    <property type="project" value="TreeGrafter"/>
</dbReference>
<dbReference type="AlphaFoldDB" id="A0A4Y7U928"/>
<keyword evidence="2" id="KW-1003">Cell membrane</keyword>
<evidence type="ECO:0000313" key="11">
    <source>
        <dbReference type="Proteomes" id="UP000295270"/>
    </source>
</evidence>
<dbReference type="PROSITE" id="PS51257">
    <property type="entry name" value="PROKAR_LIPOPROTEIN"/>
    <property type="match status" value="1"/>
</dbReference>
<keyword evidence="4 6" id="KW-1133">Transmembrane helix</keyword>
<accession>A0A4Y7U928</accession>
<evidence type="ECO:0000313" key="9">
    <source>
        <dbReference type="EMBL" id="TCN54730.1"/>
    </source>
</evidence>
<reference evidence="10 12" key="2">
    <citation type="journal article" date="2018" name="Syst. Appl. Microbiol.">
        <title>Flavobacterium circumlabens sp. nov. and Flavobacterium cupreum sp. nov., two psychrotrophic species isolated from Antarctic environmental samples.</title>
        <authorList>
            <person name="Kralova S."/>
            <person name="Busse H.J."/>
            <person name="Svec P."/>
            <person name="Maslanova I."/>
            <person name="Stankova E."/>
            <person name="Bartak M."/>
            <person name="Sedlacek I."/>
        </authorList>
    </citation>
    <scope>NUCLEOTIDE SEQUENCE [LARGE SCALE GENOMIC DNA]</scope>
    <source>
        <strain evidence="10 12">CCM 8828</strain>
    </source>
</reference>
<feature type="transmembrane region" description="Helical" evidence="6">
    <location>
        <begin position="777"/>
        <end position="800"/>
    </location>
</feature>
<evidence type="ECO:0000256" key="2">
    <source>
        <dbReference type="ARBA" id="ARBA00022475"/>
    </source>
</evidence>
<comment type="subcellular location">
    <subcellularLocation>
        <location evidence="1">Cell membrane</location>
        <topology evidence="1">Multi-pass membrane protein</topology>
    </subcellularLocation>
</comment>
<feature type="transmembrane region" description="Helical" evidence="6">
    <location>
        <begin position="21"/>
        <end position="43"/>
    </location>
</feature>
<evidence type="ECO:0000256" key="3">
    <source>
        <dbReference type="ARBA" id="ARBA00022692"/>
    </source>
</evidence>
<reference evidence="9 11" key="1">
    <citation type="journal article" date="2015" name="Stand. Genomic Sci.">
        <title>Genomic Encyclopedia of Bacterial and Archaeal Type Strains, Phase III: the genomes of soil and plant-associated and newly described type strains.</title>
        <authorList>
            <person name="Whitman W.B."/>
            <person name="Woyke T."/>
            <person name="Klenk H.P."/>
            <person name="Zhou Y."/>
            <person name="Lilburn T.G."/>
            <person name="Beck B.J."/>
            <person name="De Vos P."/>
            <person name="Vandamme P."/>
            <person name="Eisen J.A."/>
            <person name="Garrity G."/>
            <person name="Hugenholtz P."/>
            <person name="Kyrpides N.C."/>
        </authorList>
    </citation>
    <scope>NUCLEOTIDE SEQUENCE [LARGE SCALE GENOMIC DNA]</scope>
    <source>
        <strain evidence="9 11">P5626</strain>
    </source>
</reference>
<evidence type="ECO:0000256" key="5">
    <source>
        <dbReference type="ARBA" id="ARBA00023136"/>
    </source>
</evidence>
<feature type="transmembrane region" description="Helical" evidence="6">
    <location>
        <begin position="380"/>
        <end position="403"/>
    </location>
</feature>
<keyword evidence="5 6" id="KW-0472">Membrane</keyword>
<dbReference type="EMBL" id="SLWA01000007">
    <property type="protein sequence ID" value="TCN54730.1"/>
    <property type="molecule type" value="Genomic_DNA"/>
</dbReference>
<keyword evidence="3 6" id="KW-0812">Transmembrane</keyword>
<evidence type="ECO:0000256" key="4">
    <source>
        <dbReference type="ARBA" id="ARBA00022989"/>
    </source>
</evidence>
<evidence type="ECO:0000313" key="10">
    <source>
        <dbReference type="EMBL" id="TEB42920.1"/>
    </source>
</evidence>
<comment type="caution">
    <text evidence="10">The sequence shown here is derived from an EMBL/GenBank/DDBJ whole genome shotgun (WGS) entry which is preliminary data.</text>
</comment>
<dbReference type="OrthoDB" id="8740261at2"/>
<gene>
    <name evidence="10" type="ORF">D0809_18855</name>
    <name evidence="9" type="ORF">EV142_107230</name>
</gene>
<proteinExistence type="predicted"/>
<sequence length="817" mass="92474">MFKNYLKLAWRTLLKNKYFTIINITGIGIGIASCLFIVQYVFFESDFDKFHKDSDLIYRVTQSRFENNMLVENSSMNFSAIGPTIKRYFPEIKAATSLGKQDCIVSVDGTYGDIKSYKENEVYFVDQNFLDVFNFPLLRGGKKALKLPNSIFLTKSLAKKLFGKEDPMGKTIRIVNFNQGTNLELVVRAIMEDVPANSHLQFTCLVTTTETLGSWHFIDEYAYVKFVPGTNVNNSNSKLSGYTNKYLGDYSDGITNIQLAFQPLESIHLYSDLTKEISVNGNGKFVWFMLLIASLILIIAYVNYINLSTIKSMDRAKEVGLRRTFGSQKIALIMQFFLESLILSFIGIIIAIILVLLFRGGFEGLTGIKVTAFFWTDYKIWLPLLTILVLGSFLSSLYPAYLLSSYNPVQILKGKLPIGGSGIFMRKCLVLFQFVISISLIIGTFTIYNQLEYMRKKDIGINLERNIIVPAPSNNFESQMGGRNFYQKMQSFRASLEEYPEIESVTSASSIPGIDLNWTRPYKRKNAVNKNNLYATFSIGPEFIDQFKIGIVAGKKFSRDMISINQMPTGNTPILINEAAVNAFGFESAEKAVGEFLTDSNGSGVEFEYEIIGVIKNFNQKSLKETLTPIVFRLEDGSSIEYYAVKVSSQNIPASISRIEKSFKENFPASPFEYFFLDEFFNKQYKVDQQFGQIFTVFAGLAIFITCLGLFGLTLFTSFQKAKEIAIRKVFGASVFSLLMLLIKDFLKLILFASAIAWALSWWGLEQWLQGYSTRIGINFVFFILATFIVISIAFVIIGAQSWKINKNNPLKAIKQE</sequence>
<dbReference type="Proteomes" id="UP000298340">
    <property type="component" value="Unassembled WGS sequence"/>
</dbReference>
<feature type="transmembrane region" description="Helical" evidence="6">
    <location>
        <begin position="285"/>
        <end position="307"/>
    </location>
</feature>
<dbReference type="Pfam" id="PF02687">
    <property type="entry name" value="FtsX"/>
    <property type="match status" value="2"/>
</dbReference>
<dbReference type="InterPro" id="IPR025857">
    <property type="entry name" value="MacB_PCD"/>
</dbReference>
<keyword evidence="11" id="KW-1185">Reference proteome</keyword>
<feature type="domain" description="MacB-like periplasmic core" evidence="8">
    <location>
        <begin position="20"/>
        <end position="234"/>
    </location>
</feature>
<dbReference type="Pfam" id="PF12704">
    <property type="entry name" value="MacB_PCD"/>
    <property type="match status" value="1"/>
</dbReference>
<feature type="transmembrane region" description="Helical" evidence="6">
    <location>
        <begin position="691"/>
        <end position="713"/>
    </location>
</feature>
<dbReference type="InterPro" id="IPR050250">
    <property type="entry name" value="Macrolide_Exporter_MacB"/>
</dbReference>
<evidence type="ECO:0000256" key="1">
    <source>
        <dbReference type="ARBA" id="ARBA00004651"/>
    </source>
</evidence>
<evidence type="ECO:0000313" key="12">
    <source>
        <dbReference type="Proteomes" id="UP000298340"/>
    </source>
</evidence>
<evidence type="ECO:0000259" key="7">
    <source>
        <dbReference type="Pfam" id="PF02687"/>
    </source>
</evidence>
<dbReference type="PANTHER" id="PTHR30572">
    <property type="entry name" value="MEMBRANE COMPONENT OF TRANSPORTER-RELATED"/>
    <property type="match status" value="1"/>
</dbReference>
<dbReference type="Proteomes" id="UP000295270">
    <property type="component" value="Unassembled WGS sequence"/>
</dbReference>
<reference evidence="9" key="3">
    <citation type="submission" date="2019-03" db="EMBL/GenBank/DDBJ databases">
        <authorList>
            <person name="Whitman W."/>
            <person name="Huntemann M."/>
            <person name="Clum A."/>
            <person name="Pillay M."/>
            <person name="Palaniappan K."/>
            <person name="Varghese N."/>
            <person name="Mikhailova N."/>
            <person name="Stamatis D."/>
            <person name="Reddy T."/>
            <person name="Daum C."/>
            <person name="Shapiro N."/>
            <person name="Ivanova N."/>
            <person name="Kyrpides N."/>
            <person name="Woyke T."/>
        </authorList>
    </citation>
    <scope>NUCLEOTIDE SEQUENCE</scope>
    <source>
        <strain evidence="9">P5626</strain>
    </source>
</reference>
<dbReference type="InterPro" id="IPR003838">
    <property type="entry name" value="ABC3_permease_C"/>
</dbReference>
<feature type="transmembrane region" description="Helical" evidence="6">
    <location>
        <begin position="336"/>
        <end position="360"/>
    </location>
</feature>
<evidence type="ECO:0000259" key="8">
    <source>
        <dbReference type="Pfam" id="PF12704"/>
    </source>
</evidence>
<dbReference type="GO" id="GO:0005886">
    <property type="term" value="C:plasma membrane"/>
    <property type="evidence" value="ECO:0007669"/>
    <property type="project" value="UniProtKB-SubCell"/>
</dbReference>
<dbReference type="PANTHER" id="PTHR30572:SF18">
    <property type="entry name" value="ABC-TYPE MACROLIDE FAMILY EXPORT SYSTEM PERMEASE COMPONENT 2"/>
    <property type="match status" value="1"/>
</dbReference>
<protein>
    <submittedName>
        <fullName evidence="9">ABC transport system permease protein</fullName>
    </submittedName>
    <submittedName>
        <fullName evidence="10">ABC transporter permease</fullName>
    </submittedName>
</protein>
<organism evidence="10 12">
    <name type="scientific">Flavobacterium circumlabens</name>
    <dbReference type="NCBI Taxonomy" id="2133765"/>
    <lineage>
        <taxon>Bacteria</taxon>
        <taxon>Pseudomonadati</taxon>
        <taxon>Bacteroidota</taxon>
        <taxon>Flavobacteriia</taxon>
        <taxon>Flavobacteriales</taxon>
        <taxon>Flavobacteriaceae</taxon>
        <taxon>Flavobacterium</taxon>
    </lineage>
</organism>